<evidence type="ECO:0000256" key="1">
    <source>
        <dbReference type="SAM" id="MobiDB-lite"/>
    </source>
</evidence>
<dbReference type="Proteomes" id="UP001500416">
    <property type="component" value="Unassembled WGS sequence"/>
</dbReference>
<reference evidence="3 4" key="1">
    <citation type="journal article" date="2019" name="Int. J. Syst. Evol. Microbiol.">
        <title>The Global Catalogue of Microorganisms (GCM) 10K type strain sequencing project: providing services to taxonomists for standard genome sequencing and annotation.</title>
        <authorList>
            <consortium name="The Broad Institute Genomics Platform"/>
            <consortium name="The Broad Institute Genome Sequencing Center for Infectious Disease"/>
            <person name="Wu L."/>
            <person name="Ma J."/>
        </authorList>
    </citation>
    <scope>NUCLEOTIDE SEQUENCE [LARGE SCALE GENOMIC DNA]</scope>
    <source>
        <strain evidence="3 4">JCM 3380</strain>
    </source>
</reference>
<keyword evidence="4" id="KW-1185">Reference proteome</keyword>
<dbReference type="RefSeq" id="WP_343934278.1">
    <property type="nucleotide sequence ID" value="NZ_BAAABU010000005.1"/>
</dbReference>
<keyword evidence="2" id="KW-0732">Signal</keyword>
<dbReference type="EMBL" id="BAAABU010000005">
    <property type="protein sequence ID" value="GAA0228636.1"/>
    <property type="molecule type" value="Genomic_DNA"/>
</dbReference>
<sequence length="114" mass="12373">MSRAPIIALAAVAALFLATAAVCTVLLFDERGETDRLTSAKAAQDSAAADVAREREEADKSLADKRSQHSTLDAEHDLLTQCVEATKAYFKLPVGDSAESERLFKIMYDVCPRI</sequence>
<name>A0ABN0TRY9_9PSEU</name>
<feature type="chain" id="PRO_5047158904" evidence="2">
    <location>
        <begin position="21"/>
        <end position="114"/>
    </location>
</feature>
<evidence type="ECO:0000256" key="2">
    <source>
        <dbReference type="SAM" id="SignalP"/>
    </source>
</evidence>
<organism evidence="3 4">
    <name type="scientific">Saccharothrix mutabilis subsp. mutabilis</name>
    <dbReference type="NCBI Taxonomy" id="66855"/>
    <lineage>
        <taxon>Bacteria</taxon>
        <taxon>Bacillati</taxon>
        <taxon>Actinomycetota</taxon>
        <taxon>Actinomycetes</taxon>
        <taxon>Pseudonocardiales</taxon>
        <taxon>Pseudonocardiaceae</taxon>
        <taxon>Saccharothrix</taxon>
    </lineage>
</organism>
<proteinExistence type="predicted"/>
<feature type="signal peptide" evidence="2">
    <location>
        <begin position="1"/>
        <end position="20"/>
    </location>
</feature>
<feature type="compositionally biased region" description="Basic and acidic residues" evidence="1">
    <location>
        <begin position="51"/>
        <end position="70"/>
    </location>
</feature>
<protein>
    <submittedName>
        <fullName evidence="3">Uncharacterized protein</fullName>
    </submittedName>
</protein>
<evidence type="ECO:0000313" key="4">
    <source>
        <dbReference type="Proteomes" id="UP001500416"/>
    </source>
</evidence>
<evidence type="ECO:0000313" key="3">
    <source>
        <dbReference type="EMBL" id="GAA0228636.1"/>
    </source>
</evidence>
<comment type="caution">
    <text evidence="3">The sequence shown here is derived from an EMBL/GenBank/DDBJ whole genome shotgun (WGS) entry which is preliminary data.</text>
</comment>
<feature type="region of interest" description="Disordered" evidence="1">
    <location>
        <begin position="39"/>
        <end position="70"/>
    </location>
</feature>
<accession>A0ABN0TRY9</accession>
<gene>
    <name evidence="3" type="ORF">GCM10010492_28740</name>
</gene>
<feature type="compositionally biased region" description="Low complexity" evidence="1">
    <location>
        <begin position="39"/>
        <end position="50"/>
    </location>
</feature>